<dbReference type="InterPro" id="IPR042188">
    <property type="entry name" value="MmgE/PrpD_sf_2"/>
</dbReference>
<gene>
    <name evidence="4" type="ORF">CAL12_01870</name>
</gene>
<feature type="domain" description="MmgE/PrpD N-terminal" evidence="2">
    <location>
        <begin position="27"/>
        <end position="264"/>
    </location>
</feature>
<dbReference type="InterPro" id="IPR045337">
    <property type="entry name" value="MmgE_PrpD_C"/>
</dbReference>
<evidence type="ECO:0000256" key="1">
    <source>
        <dbReference type="ARBA" id="ARBA00006174"/>
    </source>
</evidence>
<dbReference type="PANTHER" id="PTHR16943">
    <property type="entry name" value="2-METHYLCITRATE DEHYDRATASE-RELATED"/>
    <property type="match status" value="1"/>
</dbReference>
<dbReference type="AlphaFoldDB" id="A0A1W6YF72"/>
<reference evidence="4 5" key="1">
    <citation type="submission" date="2017-05" db="EMBL/GenBank/DDBJ databases">
        <title>Complete and WGS of Bordetella genogroups.</title>
        <authorList>
            <person name="Spilker T."/>
            <person name="LiPuma J."/>
        </authorList>
    </citation>
    <scope>NUCLEOTIDE SEQUENCE [LARGE SCALE GENOMIC DNA]</scope>
    <source>
        <strain evidence="4 5">AU19157</strain>
    </source>
</reference>
<comment type="similarity">
    <text evidence="1">Belongs to the PrpD family.</text>
</comment>
<name>A0A1W6YF72_9BORD</name>
<keyword evidence="5" id="KW-1185">Reference proteome</keyword>
<evidence type="ECO:0000313" key="5">
    <source>
        <dbReference type="Proteomes" id="UP000194151"/>
    </source>
</evidence>
<dbReference type="Pfam" id="PF19305">
    <property type="entry name" value="MmgE_PrpD_C"/>
    <property type="match status" value="1"/>
</dbReference>
<evidence type="ECO:0008006" key="6">
    <source>
        <dbReference type="Google" id="ProtNLM"/>
    </source>
</evidence>
<proteinExistence type="inferred from homology"/>
<feature type="domain" description="MmgE/PrpD C-terminal" evidence="3">
    <location>
        <begin position="289"/>
        <end position="460"/>
    </location>
</feature>
<dbReference type="InterPro" id="IPR036148">
    <property type="entry name" value="MmgE/PrpD_sf"/>
</dbReference>
<dbReference type="InterPro" id="IPR045336">
    <property type="entry name" value="MmgE_PrpD_N"/>
</dbReference>
<dbReference type="Gene3D" id="1.10.4100.10">
    <property type="entry name" value="2-methylcitrate dehydratase PrpD"/>
    <property type="match status" value="1"/>
</dbReference>
<dbReference type="Pfam" id="PF03972">
    <property type="entry name" value="MmgE_PrpD_N"/>
    <property type="match status" value="1"/>
</dbReference>
<dbReference type="Proteomes" id="UP000194151">
    <property type="component" value="Chromosome"/>
</dbReference>
<evidence type="ECO:0000259" key="2">
    <source>
        <dbReference type="Pfam" id="PF03972"/>
    </source>
</evidence>
<dbReference type="InterPro" id="IPR005656">
    <property type="entry name" value="MmgE_PrpD"/>
</dbReference>
<sequence length="481" mass="51042">MSDMDESAQAGPHHAAVAAPVPGLARELGRRVAALNFGDLPAEAIRWARVGLLDTVGVTLAGAHEDAPRLAARALDAQQGPALVLGTRRQVGVLDAALINGTASHALDFDDCNNTMGGHPSAPVLSALLPLAQQLNSSGRDFVLAYVAGFEAECKLGRAVNLHHYTKGWHPTATLGTFGAAAACARLLGLDGEATATALALAASFASGIKANFGTMAKPLHVGHCARNGLYAARLAHLGFTANGADVFEHKQGFLDVFNGPGTYDTQRALDAWARPLDIVEPGIAIKQYPCCGSTHPALDAMLALARRHRPRPEDVTRIDAWIHGRRLAHTNRPRPDSPLDAKFSLQYVLARALLDGQVGVADFETDSYTQPAVRALLDRIHVAAYDSLEPAVFPAANHFGGQVRITLRDGTVLESRVDQPLGRTSAYPLPDELLRAKFALCAGRALRKDAVDAIADTIERIETLPRMEALMALLAGAAQD</sequence>
<dbReference type="Gene3D" id="3.30.1330.120">
    <property type="entry name" value="2-methylcitrate dehydratase PrpD"/>
    <property type="match status" value="1"/>
</dbReference>
<dbReference type="SUPFAM" id="SSF103378">
    <property type="entry name" value="2-methylcitrate dehydratase PrpD"/>
    <property type="match status" value="1"/>
</dbReference>
<organism evidence="4 5">
    <name type="scientific">Bordetella genomosp. 8</name>
    <dbReference type="NCBI Taxonomy" id="1416806"/>
    <lineage>
        <taxon>Bacteria</taxon>
        <taxon>Pseudomonadati</taxon>
        <taxon>Pseudomonadota</taxon>
        <taxon>Betaproteobacteria</taxon>
        <taxon>Burkholderiales</taxon>
        <taxon>Alcaligenaceae</taxon>
        <taxon>Bordetella</taxon>
    </lineage>
</organism>
<evidence type="ECO:0000259" key="3">
    <source>
        <dbReference type="Pfam" id="PF19305"/>
    </source>
</evidence>
<evidence type="ECO:0000313" key="4">
    <source>
        <dbReference type="EMBL" id="ARP79692.1"/>
    </source>
</evidence>
<dbReference type="EMBL" id="CP021108">
    <property type="protein sequence ID" value="ARP79692.1"/>
    <property type="molecule type" value="Genomic_DNA"/>
</dbReference>
<dbReference type="GO" id="GO:0016829">
    <property type="term" value="F:lyase activity"/>
    <property type="evidence" value="ECO:0007669"/>
    <property type="project" value="InterPro"/>
</dbReference>
<dbReference type="PANTHER" id="PTHR16943:SF8">
    <property type="entry name" value="2-METHYLCITRATE DEHYDRATASE"/>
    <property type="match status" value="1"/>
</dbReference>
<dbReference type="STRING" id="1416806.CAL12_01870"/>
<dbReference type="KEGG" id="bgv:CAL12_01870"/>
<accession>A0A1W6YF72</accession>
<protein>
    <recommendedName>
        <fullName evidence="6">2-methylcitrate dehydratase</fullName>
    </recommendedName>
</protein>
<dbReference type="InterPro" id="IPR042183">
    <property type="entry name" value="MmgE/PrpD_sf_1"/>
</dbReference>